<dbReference type="InterPro" id="IPR013321">
    <property type="entry name" value="Arc_rbn_hlx_hlx"/>
</dbReference>
<dbReference type="GO" id="GO:0006355">
    <property type="term" value="P:regulation of DNA-templated transcription"/>
    <property type="evidence" value="ECO:0007669"/>
    <property type="project" value="InterPro"/>
</dbReference>
<reference evidence="1 2" key="1">
    <citation type="submission" date="2019-03" db="EMBL/GenBank/DDBJ databases">
        <title>Subsurface microbial communities from deep shales in Ohio and West Virginia, USA.</title>
        <authorList>
            <person name="Wrighton K."/>
        </authorList>
    </citation>
    <scope>NUCLEOTIDE SEQUENCE [LARGE SCALE GENOMIC DNA]</scope>
    <source>
        <strain evidence="1 2">MSL 6dP</strain>
    </source>
</reference>
<dbReference type="AlphaFoldDB" id="A0A4R8GH56"/>
<sequence>MWILRPDNQISIQLKKDLTFQLYTDIINLSWKEEYEMKTITAKINDDLHKKLRMKLLADEKTYQDLANELIELYVSGLEVEKLKEELVK</sequence>
<dbReference type="EMBL" id="SOEG01000050">
    <property type="protein sequence ID" value="TDX44585.1"/>
    <property type="molecule type" value="Genomic_DNA"/>
</dbReference>
<accession>A0A4R8GH56</accession>
<comment type="caution">
    <text evidence="1">The sequence shown here is derived from an EMBL/GenBank/DDBJ whole genome shotgun (WGS) entry which is preliminary data.</text>
</comment>
<protein>
    <submittedName>
        <fullName evidence="1">Uncharacterized protein</fullName>
    </submittedName>
</protein>
<keyword evidence="2" id="KW-1185">Reference proteome</keyword>
<gene>
    <name evidence="1" type="ORF">C7959_1509</name>
</gene>
<organism evidence="1 2">
    <name type="scientific">Orenia marismortui</name>
    <dbReference type="NCBI Taxonomy" id="46469"/>
    <lineage>
        <taxon>Bacteria</taxon>
        <taxon>Bacillati</taxon>
        <taxon>Bacillota</taxon>
        <taxon>Clostridia</taxon>
        <taxon>Halanaerobiales</taxon>
        <taxon>Halobacteroidaceae</taxon>
        <taxon>Orenia</taxon>
    </lineage>
</organism>
<name>A0A4R8GH56_9FIRM</name>
<evidence type="ECO:0000313" key="2">
    <source>
        <dbReference type="Proteomes" id="UP000295832"/>
    </source>
</evidence>
<evidence type="ECO:0000313" key="1">
    <source>
        <dbReference type="EMBL" id="TDX44585.1"/>
    </source>
</evidence>
<dbReference type="Proteomes" id="UP000295832">
    <property type="component" value="Unassembled WGS sequence"/>
</dbReference>
<proteinExistence type="predicted"/>
<dbReference type="Gene3D" id="1.10.1220.10">
    <property type="entry name" value="Met repressor-like"/>
    <property type="match status" value="1"/>
</dbReference>